<feature type="region of interest" description="Disordered" evidence="1">
    <location>
        <begin position="167"/>
        <end position="196"/>
    </location>
</feature>
<evidence type="ECO:0000313" key="2">
    <source>
        <dbReference type="EMBL" id="JAS69890.1"/>
    </source>
</evidence>
<proteinExistence type="predicted"/>
<feature type="non-terminal residue" evidence="2">
    <location>
        <position position="1"/>
    </location>
</feature>
<name>A0A1B6H5G0_9HEMI</name>
<dbReference type="AlphaFoldDB" id="A0A1B6H5G0"/>
<gene>
    <name evidence="2" type="ORF">g.30456</name>
</gene>
<dbReference type="EMBL" id="GECU01037816">
    <property type="protein sequence ID" value="JAS69890.1"/>
    <property type="molecule type" value="Transcribed_RNA"/>
</dbReference>
<reference evidence="2" key="1">
    <citation type="submission" date="2015-11" db="EMBL/GenBank/DDBJ databases">
        <title>De novo transcriptome assembly of four potential Pierce s Disease insect vectors from Arizona vineyards.</title>
        <authorList>
            <person name="Tassone E.E."/>
        </authorList>
    </citation>
    <scope>NUCLEOTIDE SEQUENCE</scope>
</reference>
<organism evidence="2">
    <name type="scientific">Homalodisca liturata</name>
    <dbReference type="NCBI Taxonomy" id="320908"/>
    <lineage>
        <taxon>Eukaryota</taxon>
        <taxon>Metazoa</taxon>
        <taxon>Ecdysozoa</taxon>
        <taxon>Arthropoda</taxon>
        <taxon>Hexapoda</taxon>
        <taxon>Insecta</taxon>
        <taxon>Pterygota</taxon>
        <taxon>Neoptera</taxon>
        <taxon>Paraneoptera</taxon>
        <taxon>Hemiptera</taxon>
        <taxon>Auchenorrhyncha</taxon>
        <taxon>Membracoidea</taxon>
        <taxon>Cicadellidae</taxon>
        <taxon>Cicadellinae</taxon>
        <taxon>Proconiini</taxon>
        <taxon>Homalodisca</taxon>
    </lineage>
</organism>
<accession>A0A1B6H5G0</accession>
<feature type="compositionally biased region" description="Basic and acidic residues" evidence="1">
    <location>
        <begin position="7"/>
        <end position="24"/>
    </location>
</feature>
<sequence length="255" mass="27372">SEMTSEDCFKVKRSMEEAKNRGDGRFGQGGNWSGEGGNSGEEGGNSGEEGGNSGGEGGSSSDWSVYSATVSRCYLNDQGNPVKTVKISGRGINDKLDEDCDIDNYVVANTDCLLVGGRLYSDERNKLVVVKDGKCELRTYKDGAYQSTSEMTSEDCFKVKRSMEEAKNRGDGRFGQGGNWSGEDGNNGGDGESWDGYGLGNGGGEWGFGSGNYDSGMSEGNIIPTIEEHAQQMNKLMDGYRVMFQTLQGLPRPPL</sequence>
<feature type="region of interest" description="Disordered" evidence="1">
    <location>
        <begin position="1"/>
        <end position="62"/>
    </location>
</feature>
<protein>
    <submittedName>
        <fullName evidence="2">Uncharacterized protein</fullName>
    </submittedName>
</protein>
<evidence type="ECO:0000256" key="1">
    <source>
        <dbReference type="SAM" id="MobiDB-lite"/>
    </source>
</evidence>
<feature type="compositionally biased region" description="Gly residues" evidence="1">
    <location>
        <begin position="25"/>
        <end position="58"/>
    </location>
</feature>
<feature type="compositionally biased region" description="Gly residues" evidence="1">
    <location>
        <begin position="173"/>
        <end position="196"/>
    </location>
</feature>